<keyword evidence="4 5" id="KW-0472">Membrane</keyword>
<keyword evidence="2 5" id="KW-0812">Transmembrane</keyword>
<dbReference type="Proteomes" id="UP001153365">
    <property type="component" value="Unassembled WGS sequence"/>
</dbReference>
<dbReference type="AlphaFoldDB" id="A0AAV0AP92"/>
<organism evidence="7 8">
    <name type="scientific">Phakopsora pachyrhizi</name>
    <name type="common">Asian soybean rust disease fungus</name>
    <dbReference type="NCBI Taxonomy" id="170000"/>
    <lineage>
        <taxon>Eukaryota</taxon>
        <taxon>Fungi</taxon>
        <taxon>Dikarya</taxon>
        <taxon>Basidiomycota</taxon>
        <taxon>Pucciniomycotina</taxon>
        <taxon>Pucciniomycetes</taxon>
        <taxon>Pucciniales</taxon>
        <taxon>Phakopsoraceae</taxon>
        <taxon>Phakopsora</taxon>
    </lineage>
</organism>
<dbReference type="GO" id="GO:0015742">
    <property type="term" value="P:alpha-ketoglutarate transport"/>
    <property type="evidence" value="ECO:0007669"/>
    <property type="project" value="TreeGrafter"/>
</dbReference>
<evidence type="ECO:0000313" key="8">
    <source>
        <dbReference type="Proteomes" id="UP001153365"/>
    </source>
</evidence>
<dbReference type="InterPro" id="IPR018108">
    <property type="entry name" value="MCP_transmembrane"/>
</dbReference>
<feature type="repeat" description="Solcar" evidence="5">
    <location>
        <begin position="220"/>
        <end position="305"/>
    </location>
</feature>
<dbReference type="GO" id="GO:0016020">
    <property type="term" value="C:membrane"/>
    <property type="evidence" value="ECO:0007669"/>
    <property type="project" value="UniProtKB-SubCell"/>
</dbReference>
<keyword evidence="6" id="KW-0813">Transport</keyword>
<reference evidence="7" key="1">
    <citation type="submission" date="2022-06" db="EMBL/GenBank/DDBJ databases">
        <authorList>
            <consortium name="SYNGENTA / RWTH Aachen University"/>
        </authorList>
    </citation>
    <scope>NUCLEOTIDE SEQUENCE</scope>
</reference>
<accession>A0AAV0AP92</accession>
<keyword evidence="8" id="KW-1185">Reference proteome</keyword>
<comment type="subcellular location">
    <subcellularLocation>
        <location evidence="1">Membrane</location>
        <topology evidence="1">Multi-pass membrane protein</topology>
    </subcellularLocation>
</comment>
<dbReference type="PANTHER" id="PTHR46982">
    <property type="entry name" value="CITRATE/OXOGLUTARATE CARRIER PROTEIN"/>
    <property type="match status" value="1"/>
</dbReference>
<name>A0AAV0AP92_PHAPC</name>
<evidence type="ECO:0000256" key="6">
    <source>
        <dbReference type="RuleBase" id="RU000488"/>
    </source>
</evidence>
<dbReference type="GO" id="GO:0005739">
    <property type="term" value="C:mitochondrion"/>
    <property type="evidence" value="ECO:0007669"/>
    <property type="project" value="TreeGrafter"/>
</dbReference>
<evidence type="ECO:0000256" key="2">
    <source>
        <dbReference type="ARBA" id="ARBA00022692"/>
    </source>
</evidence>
<comment type="caution">
    <text evidence="7">The sequence shown here is derived from an EMBL/GenBank/DDBJ whole genome shotgun (WGS) entry which is preliminary data.</text>
</comment>
<dbReference type="GO" id="GO:0006843">
    <property type="term" value="P:mitochondrial citrate transmembrane transport"/>
    <property type="evidence" value="ECO:0007669"/>
    <property type="project" value="TreeGrafter"/>
</dbReference>
<evidence type="ECO:0000256" key="3">
    <source>
        <dbReference type="ARBA" id="ARBA00022989"/>
    </source>
</evidence>
<dbReference type="InterPro" id="IPR053017">
    <property type="entry name" value="Mito_Cit/Oxoglu_Carrier"/>
</dbReference>
<evidence type="ECO:0000256" key="4">
    <source>
        <dbReference type="ARBA" id="ARBA00023136"/>
    </source>
</evidence>
<dbReference type="SUPFAM" id="SSF103506">
    <property type="entry name" value="Mitochondrial carrier"/>
    <property type="match status" value="1"/>
</dbReference>
<dbReference type="InterPro" id="IPR023395">
    <property type="entry name" value="MCP_dom_sf"/>
</dbReference>
<sequence length="310" mass="33662">MSSPQNQKLQPANLLLGAGVSLFEITTLGQPLEVLKTHMAAHRDHKLSSAVQEVWLRGSLKTNISIGGIKGFYQGELFPWNCGAWLESASSGAILLFTSAELESFATKNLSLSPASAGLLGGCGGGIAQAYLSMGVCTTMKTAEITRAKQGAESVSKGTMGLFVDILKKEGIRGVNKGVHAVALRQCTNWGSRMGFARLAEDGIRMSKGRSKTSDLTSSDKFFSSVIGGVLGCWNHPIEVIRVEMQSMAKQTDKRPQKKTIFSTGSLIFKEHGIEGLFKGMVPRMGLSVWRTVCFVYVADQVKLWWRQRI</sequence>
<dbReference type="PANTHER" id="PTHR46982:SF1">
    <property type="entry name" value="CITRATE_OXOGLUTARATE CARRIER PROTEIN"/>
    <property type="match status" value="1"/>
</dbReference>
<protein>
    <submittedName>
        <fullName evidence="7">Tricarboxylate carrier</fullName>
    </submittedName>
</protein>
<dbReference type="Gene3D" id="1.50.40.10">
    <property type="entry name" value="Mitochondrial carrier domain"/>
    <property type="match status" value="1"/>
</dbReference>
<dbReference type="EMBL" id="CALTRL010000838">
    <property type="protein sequence ID" value="CAH7669883.1"/>
    <property type="molecule type" value="Genomic_DNA"/>
</dbReference>
<proteinExistence type="inferred from homology"/>
<dbReference type="GO" id="GO:0005371">
    <property type="term" value="F:tricarboxylate secondary active transmembrane transporter activity"/>
    <property type="evidence" value="ECO:0007669"/>
    <property type="project" value="TreeGrafter"/>
</dbReference>
<dbReference type="PROSITE" id="PS50920">
    <property type="entry name" value="SOLCAR"/>
    <property type="match status" value="1"/>
</dbReference>
<evidence type="ECO:0000313" key="7">
    <source>
        <dbReference type="EMBL" id="CAH7669883.1"/>
    </source>
</evidence>
<dbReference type="Pfam" id="PF00153">
    <property type="entry name" value="Mito_carr"/>
    <property type="match status" value="1"/>
</dbReference>
<evidence type="ECO:0000256" key="1">
    <source>
        <dbReference type="ARBA" id="ARBA00004141"/>
    </source>
</evidence>
<comment type="similarity">
    <text evidence="6">Belongs to the mitochondrial carrier (TC 2.A.29) family.</text>
</comment>
<evidence type="ECO:0000256" key="5">
    <source>
        <dbReference type="PROSITE-ProRule" id="PRU00282"/>
    </source>
</evidence>
<gene>
    <name evidence="7" type="ORF">PPACK8108_LOCUS4538</name>
</gene>
<keyword evidence="3" id="KW-1133">Transmembrane helix</keyword>